<proteinExistence type="predicted"/>
<keyword evidence="2" id="KW-0479">Metal-binding</keyword>
<sequence>MKKIIINADDFGYSPAVNLGIIEAFQNGVLTSTTLMANMPGSDEAIQLAKKHAGLGVGGHLVLTCGKPMLSSNSLIDEQGNFFNLNEYQEKRNEMEDAEIFEEWCAQIDYLLNNGVNLTHLDSHHHVHTFRENYEITTKIAEKYQLCFRNAFGLEEQLALPCQKAITGFLDLMDHQEIRNLDATFASRKKECLAEIQGVLNQVEEGQVTELMVHPAYVDEILYFHSSFNVQRVKEVAILCSTELKQVLETQDFTMYHYGNIQS</sequence>
<keyword evidence="3" id="KW-0378">Hydrolase</keyword>
<dbReference type="Proteomes" id="UP000664360">
    <property type="component" value="Chromosome"/>
</dbReference>
<reference evidence="6 7" key="1">
    <citation type="submission" date="2024-03" db="EMBL/GenBank/DDBJ databases">
        <title>The Genome Sequence of Enterococcus sp. DIV1094.</title>
        <authorList>
            <consortium name="The Broad Institute Genomics Platform"/>
            <consortium name="The Broad Institute Microbial Omics Core"/>
            <consortium name="The Broad Institute Genomic Center for Infectious Diseases"/>
            <person name="Earl A."/>
            <person name="Manson A."/>
            <person name="Gilmore M."/>
            <person name="Schwartman J."/>
            <person name="Shea T."/>
            <person name="Abouelleil A."/>
            <person name="Cao P."/>
            <person name="Chapman S."/>
            <person name="Cusick C."/>
            <person name="Young S."/>
            <person name="Neafsey D."/>
            <person name="Nusbaum C."/>
            <person name="Birren B."/>
        </authorList>
    </citation>
    <scope>NUCLEOTIDE SEQUENCE [LARGE SCALE GENOMIC DNA]</scope>
    <source>
        <strain evidence="6 7">DIV1094</strain>
    </source>
</reference>
<dbReference type="Gene3D" id="3.20.20.370">
    <property type="entry name" value="Glycoside hydrolase/deacetylase"/>
    <property type="match status" value="1"/>
</dbReference>
<dbReference type="SUPFAM" id="SSF88713">
    <property type="entry name" value="Glycoside hydrolase/deacetylase"/>
    <property type="match status" value="1"/>
</dbReference>
<gene>
    <name evidence="6" type="ORF">DOK79_001225</name>
</gene>
<dbReference type="InterPro" id="IPR011330">
    <property type="entry name" value="Glyco_hydro/deAcase_b/a-brl"/>
</dbReference>
<dbReference type="PANTHER" id="PTHR31609:SF1">
    <property type="entry name" value="CARBOHYDRATE DEACETYLASE"/>
    <property type="match status" value="1"/>
</dbReference>
<evidence type="ECO:0000313" key="6">
    <source>
        <dbReference type="EMBL" id="WYJ79672.1"/>
    </source>
</evidence>
<dbReference type="EMBL" id="CP147250">
    <property type="protein sequence ID" value="WYJ79672.1"/>
    <property type="molecule type" value="Genomic_DNA"/>
</dbReference>
<dbReference type="PANTHER" id="PTHR31609">
    <property type="entry name" value="YDJC DEACETYLASE FAMILY MEMBER"/>
    <property type="match status" value="1"/>
</dbReference>
<evidence type="ECO:0000313" key="7">
    <source>
        <dbReference type="Proteomes" id="UP000664360"/>
    </source>
</evidence>
<keyword evidence="4" id="KW-0460">Magnesium</keyword>
<dbReference type="CDD" id="cd10803">
    <property type="entry name" value="YdjC_EF3048_like"/>
    <property type="match status" value="1"/>
</dbReference>
<evidence type="ECO:0000256" key="3">
    <source>
        <dbReference type="ARBA" id="ARBA00022801"/>
    </source>
</evidence>
<organism evidence="6 7">
    <name type="scientific">Candidatus Enterococcus mangumiae</name>
    <dbReference type="NCBI Taxonomy" id="2230878"/>
    <lineage>
        <taxon>Bacteria</taxon>
        <taxon>Bacillati</taxon>
        <taxon>Bacillota</taxon>
        <taxon>Bacilli</taxon>
        <taxon>Lactobacillales</taxon>
        <taxon>Enterococcaceae</taxon>
        <taxon>Enterococcus</taxon>
    </lineage>
</organism>
<evidence type="ECO:0000256" key="4">
    <source>
        <dbReference type="ARBA" id="ARBA00022842"/>
    </source>
</evidence>
<keyword evidence="5" id="KW-0119">Carbohydrate metabolism</keyword>
<comment type="cofactor">
    <cofactor evidence="1">
        <name>Mg(2+)</name>
        <dbReference type="ChEBI" id="CHEBI:18420"/>
    </cofactor>
</comment>
<dbReference type="InterPro" id="IPR006879">
    <property type="entry name" value="YdjC-like"/>
</dbReference>
<dbReference type="InterPro" id="IPR022948">
    <property type="entry name" value="COD_ChbG_bac"/>
</dbReference>
<dbReference type="Pfam" id="PF04794">
    <property type="entry name" value="YdjC"/>
    <property type="match status" value="1"/>
</dbReference>
<dbReference type="RefSeq" id="WP_206854741.1">
    <property type="nucleotide sequence ID" value="NZ_CP147250.1"/>
</dbReference>
<evidence type="ECO:0000256" key="2">
    <source>
        <dbReference type="ARBA" id="ARBA00022723"/>
    </source>
</evidence>
<name>A0ABZ2SVS7_9ENTE</name>
<keyword evidence="7" id="KW-1185">Reference proteome</keyword>
<protein>
    <submittedName>
        <fullName evidence="6">Chitin disaccharide deacetylase</fullName>
    </submittedName>
</protein>
<evidence type="ECO:0000256" key="5">
    <source>
        <dbReference type="ARBA" id="ARBA00023277"/>
    </source>
</evidence>
<evidence type="ECO:0000256" key="1">
    <source>
        <dbReference type="ARBA" id="ARBA00001946"/>
    </source>
</evidence>
<accession>A0ABZ2SVS7</accession>